<feature type="signal peptide" evidence="2">
    <location>
        <begin position="1"/>
        <end position="22"/>
    </location>
</feature>
<dbReference type="PANTHER" id="PTHR45011">
    <property type="entry name" value="DAP3-BINDING CELL DEATH ENHANCER 1"/>
    <property type="match status" value="1"/>
</dbReference>
<dbReference type="InterPro" id="IPR006597">
    <property type="entry name" value="Sel1-like"/>
</dbReference>
<feature type="region of interest" description="Disordered" evidence="1">
    <location>
        <begin position="252"/>
        <end position="293"/>
    </location>
</feature>
<organism evidence="3 4">
    <name type="scientific">Pseudoduganella chitinolytica</name>
    <dbReference type="NCBI Taxonomy" id="34070"/>
    <lineage>
        <taxon>Bacteria</taxon>
        <taxon>Pseudomonadati</taxon>
        <taxon>Pseudomonadota</taxon>
        <taxon>Betaproteobacteria</taxon>
        <taxon>Burkholderiales</taxon>
        <taxon>Oxalobacteraceae</taxon>
        <taxon>Telluria group</taxon>
        <taxon>Pseudoduganella</taxon>
    </lineage>
</organism>
<evidence type="ECO:0000313" key="3">
    <source>
        <dbReference type="EMBL" id="WEF34732.1"/>
    </source>
</evidence>
<sequence length="293" mass="30617">MKRQAKSALWLALILASASAHAQVAQPGSATAPVCPSEQVDGQHSASTLTQLGDAAMESTAGGPDTLLRALALYREAALCGDALAGVRLAGAYLSVHGSRFSDAAVQLYELAAAQGIRDAYVPLANLYYFGNHGVAVNYPRAKALYELAAQFDDGLALNNLGDLYEMGRGVAVDYVQARALYERSAAAGESMGFASLASLLSDGKGVARHPVLGLAYAEYAAMLDKDSTFIANIRRDLRGTVTSEERNQASALADAWRKDGAPARLPVPMDVAPPADEPDTGQPAPQQTIPAG</sequence>
<reference evidence="3 4" key="1">
    <citation type="submission" date="2023-02" db="EMBL/GenBank/DDBJ databases">
        <title>Gemone sequence of Telluria chitinolytica ACM 3522T.</title>
        <authorList>
            <person name="Frediansyah A."/>
            <person name="Miess H."/>
            <person name="Gross H."/>
        </authorList>
    </citation>
    <scope>NUCLEOTIDE SEQUENCE [LARGE SCALE GENOMIC DNA]</scope>
    <source>
        <strain evidence="3 4">ACM 3522</strain>
    </source>
</reference>
<dbReference type="Gene3D" id="1.25.40.10">
    <property type="entry name" value="Tetratricopeptide repeat domain"/>
    <property type="match status" value="1"/>
</dbReference>
<dbReference type="RefSeq" id="WP_277417404.1">
    <property type="nucleotide sequence ID" value="NZ_CP119083.1"/>
</dbReference>
<evidence type="ECO:0000256" key="1">
    <source>
        <dbReference type="SAM" id="MobiDB-lite"/>
    </source>
</evidence>
<evidence type="ECO:0000313" key="4">
    <source>
        <dbReference type="Proteomes" id="UP001216510"/>
    </source>
</evidence>
<dbReference type="Pfam" id="PF08238">
    <property type="entry name" value="Sel1"/>
    <property type="match status" value="5"/>
</dbReference>
<accession>A0ABY8BJ79</accession>
<feature type="chain" id="PRO_5046801585" evidence="2">
    <location>
        <begin position="23"/>
        <end position="293"/>
    </location>
</feature>
<keyword evidence="4" id="KW-1185">Reference proteome</keyword>
<evidence type="ECO:0000256" key="2">
    <source>
        <dbReference type="SAM" id="SignalP"/>
    </source>
</evidence>
<dbReference type="PANTHER" id="PTHR45011:SF1">
    <property type="entry name" value="DAP3-BINDING CELL DEATH ENHANCER 1"/>
    <property type="match status" value="1"/>
</dbReference>
<feature type="compositionally biased region" description="Polar residues" evidence="1">
    <location>
        <begin position="284"/>
        <end position="293"/>
    </location>
</feature>
<name>A0ABY8BJ79_9BURK</name>
<keyword evidence="2" id="KW-0732">Signal</keyword>
<dbReference type="SMART" id="SM00671">
    <property type="entry name" value="SEL1"/>
    <property type="match status" value="4"/>
</dbReference>
<protein>
    <submittedName>
        <fullName evidence="3">Tetratricopeptide repeat protein</fullName>
    </submittedName>
</protein>
<dbReference type="InterPro" id="IPR011990">
    <property type="entry name" value="TPR-like_helical_dom_sf"/>
</dbReference>
<proteinExistence type="predicted"/>
<dbReference type="Proteomes" id="UP001216510">
    <property type="component" value="Chromosome"/>
</dbReference>
<dbReference type="InterPro" id="IPR052748">
    <property type="entry name" value="ISR_Activator"/>
</dbReference>
<gene>
    <name evidence="3" type="ORF">PX653_08210</name>
</gene>
<dbReference type="EMBL" id="CP119083">
    <property type="protein sequence ID" value="WEF34732.1"/>
    <property type="molecule type" value="Genomic_DNA"/>
</dbReference>
<dbReference type="SUPFAM" id="SSF81901">
    <property type="entry name" value="HCP-like"/>
    <property type="match status" value="1"/>
</dbReference>